<evidence type="ECO:0000256" key="1">
    <source>
        <dbReference type="SAM" id="SignalP"/>
    </source>
</evidence>
<evidence type="ECO:0000259" key="2">
    <source>
        <dbReference type="Pfam" id="PF09084"/>
    </source>
</evidence>
<organism evidence="3">
    <name type="scientific">uncultured Desulfovibrio sp</name>
    <dbReference type="NCBI Taxonomy" id="167968"/>
    <lineage>
        <taxon>Bacteria</taxon>
        <taxon>Pseudomonadati</taxon>
        <taxon>Thermodesulfobacteriota</taxon>
        <taxon>Desulfovibrionia</taxon>
        <taxon>Desulfovibrionales</taxon>
        <taxon>Desulfovibrionaceae</taxon>
        <taxon>Desulfovibrio</taxon>
        <taxon>environmental samples</taxon>
    </lineage>
</organism>
<dbReference type="InterPro" id="IPR015168">
    <property type="entry name" value="SsuA/THI5"/>
</dbReference>
<dbReference type="Gene3D" id="3.40.190.10">
    <property type="entry name" value="Periplasmic binding protein-like II"/>
    <property type="match status" value="2"/>
</dbReference>
<name>A0A212J1D5_9BACT</name>
<dbReference type="Pfam" id="PF09084">
    <property type="entry name" value="NMT1"/>
    <property type="match status" value="1"/>
</dbReference>
<proteinExistence type="predicted"/>
<feature type="chain" id="PRO_5013165977" description="SsuA/THI5-like domain-containing protein" evidence="1">
    <location>
        <begin position="27"/>
        <end position="362"/>
    </location>
</feature>
<dbReference type="EMBL" id="FLUP01000001">
    <property type="protein sequence ID" value="SBV92995.1"/>
    <property type="molecule type" value="Genomic_DNA"/>
</dbReference>
<feature type="signal peptide" evidence="1">
    <location>
        <begin position="1"/>
        <end position="26"/>
    </location>
</feature>
<dbReference type="SUPFAM" id="SSF53850">
    <property type="entry name" value="Periplasmic binding protein-like II"/>
    <property type="match status" value="1"/>
</dbReference>
<keyword evidence="1" id="KW-0732">Signal</keyword>
<protein>
    <recommendedName>
        <fullName evidence="2">SsuA/THI5-like domain-containing protein</fullName>
    </recommendedName>
</protein>
<dbReference type="PANTHER" id="PTHR30024:SF42">
    <property type="entry name" value="ALIPHATIC SULFONATES-BINDING PROTEIN-RELATED"/>
    <property type="match status" value="1"/>
</dbReference>
<reference evidence="3" key="1">
    <citation type="submission" date="2016-04" db="EMBL/GenBank/DDBJ databases">
        <authorList>
            <person name="Evans L.H."/>
            <person name="Alamgir A."/>
            <person name="Owens N."/>
            <person name="Weber N.D."/>
            <person name="Virtaneva K."/>
            <person name="Barbian K."/>
            <person name="Babar A."/>
            <person name="Rosenke K."/>
        </authorList>
    </citation>
    <scope>NUCLEOTIDE SEQUENCE</scope>
    <source>
        <strain evidence="3">92-2</strain>
    </source>
</reference>
<sequence>MRKLLLVALLLCMGAVICGGPVATLAADKPVEISTCWMDESPGFNIWYAKKMGWDKEEGLDIKMLLFNSGPAQMEALPAKEWVLGSTGVGGQLIGGIRYNIYSVAPIISEGEVHVLYLRPDSPAAKVKGYNPKYPNVYGSPETVKGMKILYTSQTTVHYMIGKWLSILGLTEADVTLVNMEQPSAVPAFEKGIGDAVCLWAPFTFVADSRKWQRAGSMTDMDCITVSSLVGDKKWCDENPELVAKFLRVYLRGSNMLREEGPSPRIIKEYRQYMNEFAGIRMTDEEAKLDIQIHPRWSYEETMALLDRSKGESQADKWQNSVADFFGSIKRFSPAEIKKFKDAQINTDKFLKQVQLPIPSWK</sequence>
<evidence type="ECO:0000313" key="3">
    <source>
        <dbReference type="EMBL" id="SBV92995.1"/>
    </source>
</evidence>
<gene>
    <name evidence="3" type="ORF">KM92DES2_10342</name>
</gene>
<dbReference type="RefSeq" id="WP_192111468.1">
    <property type="nucleotide sequence ID" value="NZ_CABUEN010000004.1"/>
</dbReference>
<dbReference type="PANTHER" id="PTHR30024">
    <property type="entry name" value="ALIPHATIC SULFONATES-BINDING PROTEIN-RELATED"/>
    <property type="match status" value="1"/>
</dbReference>
<dbReference type="AlphaFoldDB" id="A0A212J1D5"/>
<accession>A0A212J1D5</accession>
<feature type="domain" description="SsuA/THI5-like" evidence="2">
    <location>
        <begin position="140"/>
        <end position="257"/>
    </location>
</feature>